<dbReference type="Proteomes" id="UP000297149">
    <property type="component" value="Chromosome"/>
</dbReference>
<evidence type="ECO:0000313" key="9">
    <source>
        <dbReference type="Proteomes" id="UP000297149"/>
    </source>
</evidence>
<dbReference type="Gene3D" id="2.170.120.20">
    <property type="entry name" value="Ribosomal protein L25, beta domain"/>
    <property type="match status" value="1"/>
</dbReference>
<dbReference type="InterPro" id="IPR020057">
    <property type="entry name" value="Ribosomal_bL25_b-dom"/>
</dbReference>
<dbReference type="GO" id="GO:0022625">
    <property type="term" value="C:cytosolic large ribosomal subunit"/>
    <property type="evidence" value="ECO:0007669"/>
    <property type="project" value="TreeGrafter"/>
</dbReference>
<dbReference type="NCBIfam" id="NF004132">
    <property type="entry name" value="PRK05618.2-2"/>
    <property type="match status" value="1"/>
</dbReference>
<dbReference type="Gene3D" id="2.40.240.10">
    <property type="entry name" value="Ribosomal Protein L25, Chain P"/>
    <property type="match status" value="1"/>
</dbReference>
<comment type="function">
    <text evidence="5">This is one of the proteins that binds to the 5S RNA in the ribosome where it forms part of the central protuberance.</text>
</comment>
<keyword evidence="9" id="KW-1185">Reference proteome</keyword>
<dbReference type="NCBIfam" id="TIGR00731">
    <property type="entry name" value="bL25_bact_ctc"/>
    <property type="match status" value="1"/>
</dbReference>
<comment type="subunit">
    <text evidence="5">Part of the 50S ribosomal subunit; part of the 5S rRNA/L5/L18/L25 subcomplex. Contacts the 5S rRNA. Binds to the 5S rRNA independently of L5 and L18.</text>
</comment>
<dbReference type="InterPro" id="IPR020056">
    <property type="entry name" value="Rbsml_bL25/Gln-tRNA_synth_N"/>
</dbReference>
<keyword evidence="3 5" id="KW-0689">Ribosomal protein</keyword>
<evidence type="ECO:0000313" key="8">
    <source>
        <dbReference type="EMBL" id="QCD43323.1"/>
    </source>
</evidence>
<proteinExistence type="inferred from homology"/>
<reference evidence="9" key="1">
    <citation type="submission" date="2019-02" db="EMBL/GenBank/DDBJ databases">
        <title>Isolation and identification of novel species under the genus Muribaculum.</title>
        <authorList>
            <person name="Miyake S."/>
            <person name="Ding Y."/>
            <person name="Low A."/>
            <person name="Soh M."/>
            <person name="Seedorf H."/>
        </authorList>
    </citation>
    <scope>NUCLEOTIDE SEQUENCE [LARGE SCALE GENOMIC DNA]</scope>
    <source>
        <strain evidence="9">H5</strain>
    </source>
</reference>
<dbReference type="EMBL" id="CP039396">
    <property type="protein sequence ID" value="QCD43323.1"/>
    <property type="molecule type" value="Genomic_DNA"/>
</dbReference>
<dbReference type="PANTHER" id="PTHR33284">
    <property type="entry name" value="RIBOSOMAL PROTEIN L25/GLN-TRNA SYNTHETASE, ANTI-CODON-BINDING DOMAIN-CONTAINING PROTEIN"/>
    <property type="match status" value="1"/>
</dbReference>
<evidence type="ECO:0000256" key="1">
    <source>
        <dbReference type="ARBA" id="ARBA00022730"/>
    </source>
</evidence>
<name>A0A4P7W5N3_9BACT</name>
<accession>A0A4P7W5N3</accession>
<feature type="domain" description="Large ribosomal subunit protein bL25 L25" evidence="6">
    <location>
        <begin position="6"/>
        <end position="53"/>
    </location>
</feature>
<dbReference type="GO" id="GO:0006412">
    <property type="term" value="P:translation"/>
    <property type="evidence" value="ECO:0007669"/>
    <property type="project" value="UniProtKB-UniRule"/>
</dbReference>
<evidence type="ECO:0000256" key="3">
    <source>
        <dbReference type="ARBA" id="ARBA00022980"/>
    </source>
</evidence>
<feature type="domain" description="Large ribosomal subunit protein bL25 L25" evidence="6">
    <location>
        <begin position="60"/>
        <end position="115"/>
    </location>
</feature>
<dbReference type="PANTHER" id="PTHR33284:SF1">
    <property type="entry name" value="RIBOSOMAL PROTEIN L25_GLN-TRNA SYNTHETASE, ANTI-CODON-BINDING DOMAIN-CONTAINING PROTEIN"/>
    <property type="match status" value="1"/>
</dbReference>
<keyword evidence="1 5" id="KW-0699">rRNA-binding</keyword>
<dbReference type="InterPro" id="IPR020930">
    <property type="entry name" value="Ribosomal_uL5_bac-type"/>
</dbReference>
<organism evidence="8 9">
    <name type="scientific">Duncaniella dubosii</name>
    <dbReference type="NCBI Taxonomy" id="2518971"/>
    <lineage>
        <taxon>Bacteria</taxon>
        <taxon>Pseudomonadati</taxon>
        <taxon>Bacteroidota</taxon>
        <taxon>Bacteroidia</taxon>
        <taxon>Bacteroidales</taxon>
        <taxon>Muribaculaceae</taxon>
        <taxon>Duncaniella</taxon>
    </lineage>
</organism>
<dbReference type="InterPro" id="IPR037121">
    <property type="entry name" value="Ribosomal_bL25_C"/>
</dbReference>
<keyword evidence="4 5" id="KW-0687">Ribonucleoprotein</keyword>
<gene>
    <name evidence="5" type="primary">rplY</name>
    <name evidence="5" type="synonym">ctc</name>
    <name evidence="8" type="ORF">E7747_14215</name>
</gene>
<dbReference type="InterPro" id="IPR029751">
    <property type="entry name" value="Ribosomal_L25_dom"/>
</dbReference>
<dbReference type="RefSeq" id="WP_136416657.1">
    <property type="nucleotide sequence ID" value="NZ_CP039396.1"/>
</dbReference>
<dbReference type="HAMAP" id="MF_01334">
    <property type="entry name" value="Ribosomal_bL25_CTC"/>
    <property type="match status" value="1"/>
</dbReference>
<dbReference type="GO" id="GO:0003735">
    <property type="term" value="F:structural constituent of ribosome"/>
    <property type="evidence" value="ECO:0007669"/>
    <property type="project" value="InterPro"/>
</dbReference>
<evidence type="ECO:0000256" key="2">
    <source>
        <dbReference type="ARBA" id="ARBA00022884"/>
    </source>
</evidence>
<evidence type="ECO:0000259" key="7">
    <source>
        <dbReference type="Pfam" id="PF14693"/>
    </source>
</evidence>
<dbReference type="Pfam" id="PF14693">
    <property type="entry name" value="Ribosomal_TL5_C"/>
    <property type="match status" value="1"/>
</dbReference>
<dbReference type="InterPro" id="IPR011035">
    <property type="entry name" value="Ribosomal_bL25/Gln-tRNA_synth"/>
</dbReference>
<dbReference type="Pfam" id="PF01386">
    <property type="entry name" value="Ribosomal_L25p"/>
    <property type="match status" value="2"/>
</dbReference>
<keyword evidence="2 5" id="KW-0694">RNA-binding</keyword>
<dbReference type="InterPro" id="IPR001021">
    <property type="entry name" value="Ribosomal_bL25_long"/>
</dbReference>
<evidence type="ECO:0000256" key="4">
    <source>
        <dbReference type="ARBA" id="ARBA00023274"/>
    </source>
</evidence>
<dbReference type="SUPFAM" id="SSF50715">
    <property type="entry name" value="Ribosomal protein L25-like"/>
    <property type="match status" value="1"/>
</dbReference>
<dbReference type="KEGG" id="ddb:E7747_14215"/>
<dbReference type="CDD" id="cd00495">
    <property type="entry name" value="Ribosomal_L25_TL5_CTC"/>
    <property type="match status" value="1"/>
</dbReference>
<dbReference type="AlphaFoldDB" id="A0A4P7W5N3"/>
<feature type="domain" description="Large ribosomal subunit protein bL25 beta" evidence="7">
    <location>
        <begin position="124"/>
        <end position="203"/>
    </location>
</feature>
<dbReference type="GO" id="GO:0008097">
    <property type="term" value="F:5S rRNA binding"/>
    <property type="evidence" value="ECO:0007669"/>
    <property type="project" value="InterPro"/>
</dbReference>
<evidence type="ECO:0000256" key="5">
    <source>
        <dbReference type="HAMAP-Rule" id="MF_01334"/>
    </source>
</evidence>
<evidence type="ECO:0000259" key="6">
    <source>
        <dbReference type="Pfam" id="PF01386"/>
    </source>
</evidence>
<comment type="similarity">
    <text evidence="5">Belongs to the bacterial ribosomal protein bL25 family. CTC subfamily.</text>
</comment>
<sequence length="216" mass="23562">MKTFQLTAEPRTGLGKKAAKAIRKENKIPVVLNGGEIINLPYDKELKAGEKIVEIGNDKGLITTDLVVSQDAVRKLVYTPDIYAIELTVNGETRMAVLKDIQFHPVKDTIMHIDLLEVNDKKPVAIEVPVKLEGHAEGVKAGGKLTLSMKKIRVKAVYTEIPERVVINVDHLGLGKTLQIGELHFEGLELMNAKNAVVCAVQLTRAARGAQANANS</sequence>
<protein>
    <recommendedName>
        <fullName evidence="5">Large ribosomal subunit protein bL25</fullName>
    </recommendedName>
    <alternativeName>
        <fullName evidence="5">General stress protein CTC</fullName>
    </alternativeName>
</protein>